<proteinExistence type="predicted"/>
<gene>
    <name evidence="1" type="ORF">BN2614_LOCUS1</name>
</gene>
<reference evidence="1 2" key="1">
    <citation type="submission" date="2018-10" db="EMBL/GenBank/DDBJ databases">
        <authorList>
            <person name="Ekblom R."/>
            <person name="Jareborg N."/>
        </authorList>
    </citation>
    <scope>NUCLEOTIDE SEQUENCE [LARGE SCALE GENOMIC DNA]</scope>
    <source>
        <tissue evidence="1">Muscle</tissue>
    </source>
</reference>
<evidence type="ECO:0000313" key="2">
    <source>
        <dbReference type="Proteomes" id="UP000269945"/>
    </source>
</evidence>
<evidence type="ECO:0000313" key="1">
    <source>
        <dbReference type="EMBL" id="VCX05337.1"/>
    </source>
</evidence>
<name>A0A9X9Q3R6_GULGU</name>
<dbReference type="EMBL" id="CYRY02031030">
    <property type="protein sequence ID" value="VCX05337.1"/>
    <property type="molecule type" value="Genomic_DNA"/>
</dbReference>
<dbReference type="AlphaFoldDB" id="A0A9X9Q3R6"/>
<sequence length="43" mass="4901">MTMQSHATGCVMQMRELRLEDKNFTSFAPGPGLRRARSWEACV</sequence>
<protein>
    <submittedName>
        <fullName evidence="1">Uncharacterized protein</fullName>
    </submittedName>
</protein>
<organism evidence="1 2">
    <name type="scientific">Gulo gulo</name>
    <name type="common">Wolverine</name>
    <name type="synonym">Gluton</name>
    <dbReference type="NCBI Taxonomy" id="48420"/>
    <lineage>
        <taxon>Eukaryota</taxon>
        <taxon>Metazoa</taxon>
        <taxon>Chordata</taxon>
        <taxon>Craniata</taxon>
        <taxon>Vertebrata</taxon>
        <taxon>Euteleostomi</taxon>
        <taxon>Mammalia</taxon>
        <taxon>Eutheria</taxon>
        <taxon>Laurasiatheria</taxon>
        <taxon>Carnivora</taxon>
        <taxon>Caniformia</taxon>
        <taxon>Musteloidea</taxon>
        <taxon>Mustelidae</taxon>
        <taxon>Guloninae</taxon>
        <taxon>Gulo</taxon>
    </lineage>
</organism>
<comment type="caution">
    <text evidence="1">The sequence shown here is derived from an EMBL/GenBank/DDBJ whole genome shotgun (WGS) entry which is preliminary data.</text>
</comment>
<dbReference type="Proteomes" id="UP000269945">
    <property type="component" value="Unassembled WGS sequence"/>
</dbReference>
<accession>A0A9X9Q3R6</accession>
<keyword evidence="2" id="KW-1185">Reference proteome</keyword>